<keyword evidence="1" id="KW-0436">Ligase</keyword>
<dbReference type="GO" id="GO:0016881">
    <property type="term" value="F:acid-amino acid ligase activity"/>
    <property type="evidence" value="ECO:0007669"/>
    <property type="project" value="InterPro"/>
</dbReference>
<evidence type="ECO:0000313" key="1">
    <source>
        <dbReference type="EMBL" id="PIZ88510.1"/>
    </source>
</evidence>
<sequence length="53" mass="6006">REAIRKALALAKEKDTVLILGKGTEQTMVIGSEKIPWDDREVAREEIKNLTKI</sequence>
<accession>A0A2M7UX18</accession>
<evidence type="ECO:0000313" key="2">
    <source>
        <dbReference type="Proteomes" id="UP000230760"/>
    </source>
</evidence>
<dbReference type="InterPro" id="IPR036615">
    <property type="entry name" value="Mur_ligase_C_dom_sf"/>
</dbReference>
<protein>
    <submittedName>
        <fullName evidence="1">UDP-N-acetylmuramoyl-L-alanyl-D-glutamate--2, 6-diaminopimelate ligase</fullName>
    </submittedName>
</protein>
<reference evidence="2" key="1">
    <citation type="submission" date="2017-09" db="EMBL/GenBank/DDBJ databases">
        <title>Depth-based differentiation of microbial function through sediment-hosted aquifers and enrichment of novel symbionts in the deep terrestrial subsurface.</title>
        <authorList>
            <person name="Probst A.J."/>
            <person name="Ladd B."/>
            <person name="Jarett J.K."/>
            <person name="Geller-Mcgrath D.E."/>
            <person name="Sieber C.M.K."/>
            <person name="Emerson J.B."/>
            <person name="Anantharaman K."/>
            <person name="Thomas B.C."/>
            <person name="Malmstrom R."/>
            <person name="Stieglmeier M."/>
            <person name="Klingl A."/>
            <person name="Woyke T."/>
            <person name="Ryan C.M."/>
            <person name="Banfield J.F."/>
        </authorList>
    </citation>
    <scope>NUCLEOTIDE SEQUENCE [LARGE SCALE GENOMIC DNA]</scope>
</reference>
<dbReference type="AlphaFoldDB" id="A0A2M7UX18"/>
<organism evidence="1 2">
    <name type="scientific">Candidatus Nealsonbacteria bacterium CG_4_10_14_0_2_um_filter_38_17</name>
    <dbReference type="NCBI Taxonomy" id="1974680"/>
    <lineage>
        <taxon>Bacteria</taxon>
        <taxon>Candidatus Nealsoniibacteriota</taxon>
    </lineage>
</organism>
<gene>
    <name evidence="1" type="ORF">COX90_04245</name>
</gene>
<comment type="caution">
    <text evidence="1">The sequence shown here is derived from an EMBL/GenBank/DDBJ whole genome shotgun (WGS) entry which is preliminary data.</text>
</comment>
<dbReference type="EMBL" id="PFPB01000074">
    <property type="protein sequence ID" value="PIZ88510.1"/>
    <property type="molecule type" value="Genomic_DNA"/>
</dbReference>
<feature type="non-terminal residue" evidence="1">
    <location>
        <position position="1"/>
    </location>
</feature>
<proteinExistence type="predicted"/>
<dbReference type="SUPFAM" id="SSF53244">
    <property type="entry name" value="MurD-like peptide ligases, peptide-binding domain"/>
    <property type="match status" value="1"/>
</dbReference>
<dbReference type="Gene3D" id="3.90.190.20">
    <property type="entry name" value="Mur ligase, C-terminal domain"/>
    <property type="match status" value="1"/>
</dbReference>
<name>A0A2M7UX18_9BACT</name>
<dbReference type="Proteomes" id="UP000230760">
    <property type="component" value="Unassembled WGS sequence"/>
</dbReference>